<dbReference type="InterPro" id="IPR000073">
    <property type="entry name" value="AB_hydrolase_1"/>
</dbReference>
<gene>
    <name evidence="2" type="ORF">M0L44_21370</name>
</gene>
<keyword evidence="2" id="KW-0378">Hydrolase</keyword>
<feature type="domain" description="AB hydrolase-1" evidence="1">
    <location>
        <begin position="10"/>
        <end position="252"/>
    </location>
</feature>
<accession>A0ABT1BT21</accession>
<keyword evidence="3" id="KW-1185">Reference proteome</keyword>
<dbReference type="PANTHER" id="PTHR43194:SF5">
    <property type="entry name" value="PIMELOYL-[ACYL-CARRIER PROTEIN] METHYL ESTER ESTERASE"/>
    <property type="match status" value="1"/>
</dbReference>
<dbReference type="PANTHER" id="PTHR43194">
    <property type="entry name" value="HYDROLASE ALPHA/BETA FOLD FAMILY"/>
    <property type="match status" value="1"/>
</dbReference>
<dbReference type="RefSeq" id="WP_252772210.1">
    <property type="nucleotide sequence ID" value="NZ_JAMXMC010000019.1"/>
</dbReference>
<name>A0ABT1BT21_9BURK</name>
<dbReference type="Proteomes" id="UP001204851">
    <property type="component" value="Unassembled WGS sequence"/>
</dbReference>
<protein>
    <submittedName>
        <fullName evidence="2">Alpha/beta hydrolase</fullName>
    </submittedName>
</protein>
<dbReference type="GO" id="GO:0016787">
    <property type="term" value="F:hydrolase activity"/>
    <property type="evidence" value="ECO:0007669"/>
    <property type="project" value="UniProtKB-KW"/>
</dbReference>
<dbReference type="InterPro" id="IPR029058">
    <property type="entry name" value="AB_hydrolase_fold"/>
</dbReference>
<sequence>MTSVLPTTWVLLRGLTRGAGHWGDFPARWQAAWPGRRVLVPDWPGNGARWAERSPATVAGLTEALRQDLRAQGVALGTEPVGVLALSLGAMVSCDWARRHPQELAAAVLVNTSLRGHSPFWQRLRPARYGGLLRRSMLPTPAEDWERHLLAITAPLHAHSPGAAATRADWVRLRQNQPVSRANTLRQLAAALRYRPPVTPPSVPLLLLSGAGDRLVHPACSAALARAWGCPLRTHPEAGHDLPLDAPDWLIEQVRHWLQAEAPTDQ</sequence>
<comment type="caution">
    <text evidence="2">The sequence shown here is derived from an EMBL/GenBank/DDBJ whole genome shotgun (WGS) entry which is preliminary data.</text>
</comment>
<dbReference type="Gene3D" id="3.40.50.1820">
    <property type="entry name" value="alpha/beta hydrolase"/>
    <property type="match status" value="1"/>
</dbReference>
<reference evidence="2 3" key="1">
    <citation type="submission" date="2022-06" db="EMBL/GenBank/DDBJ databases">
        <title>Ideonella sp. NS12-5 Genome sequencing and assembly.</title>
        <authorList>
            <person name="Jung Y."/>
        </authorList>
    </citation>
    <scope>NUCLEOTIDE SEQUENCE [LARGE SCALE GENOMIC DNA]</scope>
    <source>
        <strain evidence="2 3">NS12-5</strain>
    </source>
</reference>
<evidence type="ECO:0000313" key="2">
    <source>
        <dbReference type="EMBL" id="MCO5979258.1"/>
    </source>
</evidence>
<evidence type="ECO:0000259" key="1">
    <source>
        <dbReference type="Pfam" id="PF12697"/>
    </source>
</evidence>
<dbReference type="InterPro" id="IPR050228">
    <property type="entry name" value="Carboxylesterase_BioH"/>
</dbReference>
<dbReference type="EMBL" id="JAMXMC010000019">
    <property type="protein sequence ID" value="MCO5979258.1"/>
    <property type="molecule type" value="Genomic_DNA"/>
</dbReference>
<proteinExistence type="predicted"/>
<evidence type="ECO:0000313" key="3">
    <source>
        <dbReference type="Proteomes" id="UP001204851"/>
    </source>
</evidence>
<organism evidence="2 3">
    <name type="scientific">Ideonella oryzae</name>
    <dbReference type="NCBI Taxonomy" id="2937441"/>
    <lineage>
        <taxon>Bacteria</taxon>
        <taxon>Pseudomonadati</taxon>
        <taxon>Pseudomonadota</taxon>
        <taxon>Betaproteobacteria</taxon>
        <taxon>Burkholderiales</taxon>
        <taxon>Sphaerotilaceae</taxon>
        <taxon>Ideonella</taxon>
    </lineage>
</organism>
<dbReference type="SUPFAM" id="SSF53474">
    <property type="entry name" value="alpha/beta-Hydrolases"/>
    <property type="match status" value="1"/>
</dbReference>
<dbReference type="Pfam" id="PF12697">
    <property type="entry name" value="Abhydrolase_6"/>
    <property type="match status" value="1"/>
</dbReference>